<dbReference type="Pfam" id="PF03741">
    <property type="entry name" value="TerC"/>
    <property type="match status" value="1"/>
</dbReference>
<evidence type="ECO:0000313" key="2">
    <source>
        <dbReference type="EMBL" id="MFG6428628.1"/>
    </source>
</evidence>
<keyword evidence="1" id="KW-0472">Membrane</keyword>
<organism evidence="2 3">
    <name type="scientific">Pelomonas parva</name>
    <dbReference type="NCBI Taxonomy" id="3299032"/>
    <lineage>
        <taxon>Bacteria</taxon>
        <taxon>Pseudomonadati</taxon>
        <taxon>Pseudomonadota</taxon>
        <taxon>Betaproteobacteria</taxon>
        <taxon>Burkholderiales</taxon>
        <taxon>Sphaerotilaceae</taxon>
        <taxon>Roseateles</taxon>
    </lineage>
</organism>
<dbReference type="EMBL" id="JBIGHV010000001">
    <property type="protein sequence ID" value="MFG6428628.1"/>
    <property type="molecule type" value="Genomic_DNA"/>
</dbReference>
<accession>A0ABW7EW97</accession>
<dbReference type="RefSeq" id="WP_394475559.1">
    <property type="nucleotide sequence ID" value="NZ_JBIGHV010000001.1"/>
</dbReference>
<dbReference type="Proteomes" id="UP001606210">
    <property type="component" value="Unassembled WGS sequence"/>
</dbReference>
<feature type="transmembrane region" description="Helical" evidence="1">
    <location>
        <begin position="12"/>
        <end position="36"/>
    </location>
</feature>
<keyword evidence="1" id="KW-0812">Transmembrane</keyword>
<feature type="transmembrane region" description="Helical" evidence="1">
    <location>
        <begin position="56"/>
        <end position="73"/>
    </location>
</feature>
<evidence type="ECO:0000256" key="1">
    <source>
        <dbReference type="SAM" id="Phobius"/>
    </source>
</evidence>
<protein>
    <submittedName>
        <fullName evidence="2">TerC family protein</fullName>
    </submittedName>
</protein>
<dbReference type="InterPro" id="IPR005496">
    <property type="entry name" value="Integral_membrane_TerC"/>
</dbReference>
<sequence length="255" mass="27556">MLELLSNPQTWIAFATLTALELVLGIDNIIFISILVDKLPKARQEVARRLGLFMAMFMRIALLLLLAWIVGLVEPLFTLPVIDKGISGRDLILIGGGLFLIWKSTAEIHGSLEGEDDTTADGARAAKAAFTSVILQIMVIDLVFSLDSIITAVGMVDDVRIMIAAVVASVGLMMLFASAIGRFVSDHPTIKMLALSFLVVVGVVLVADGFGHPVPKGYIYFAMAFSLGVEMINIKMRKKTATAVKLRQQIPGGEE</sequence>
<dbReference type="PANTHER" id="PTHR30060:SF0">
    <property type="entry name" value="COILED-COIL PROTEIN (DUF2040)-RELATED"/>
    <property type="match status" value="1"/>
</dbReference>
<gene>
    <name evidence="2" type="ORF">ACG00Y_01815</name>
</gene>
<feature type="transmembrane region" description="Helical" evidence="1">
    <location>
        <begin position="85"/>
        <end position="102"/>
    </location>
</feature>
<comment type="caution">
    <text evidence="2">The sequence shown here is derived from an EMBL/GenBank/DDBJ whole genome shotgun (WGS) entry which is preliminary data.</text>
</comment>
<name>A0ABW7EW97_9BURK</name>
<evidence type="ECO:0000313" key="3">
    <source>
        <dbReference type="Proteomes" id="UP001606210"/>
    </source>
</evidence>
<feature type="transmembrane region" description="Helical" evidence="1">
    <location>
        <begin position="161"/>
        <end position="180"/>
    </location>
</feature>
<proteinExistence type="predicted"/>
<reference evidence="2 3" key="1">
    <citation type="submission" date="2024-08" db="EMBL/GenBank/DDBJ databases">
        <authorList>
            <person name="Lu H."/>
        </authorList>
    </citation>
    <scope>NUCLEOTIDE SEQUENCE [LARGE SCALE GENOMIC DNA]</scope>
    <source>
        <strain evidence="2 3">LYH14W</strain>
    </source>
</reference>
<keyword evidence="3" id="KW-1185">Reference proteome</keyword>
<feature type="transmembrane region" description="Helical" evidence="1">
    <location>
        <begin position="133"/>
        <end position="155"/>
    </location>
</feature>
<keyword evidence="1" id="KW-1133">Transmembrane helix</keyword>
<dbReference type="PANTHER" id="PTHR30060">
    <property type="entry name" value="INNER MEMBRANE PROTEIN"/>
    <property type="match status" value="1"/>
</dbReference>
<feature type="transmembrane region" description="Helical" evidence="1">
    <location>
        <begin position="217"/>
        <end position="234"/>
    </location>
</feature>
<feature type="transmembrane region" description="Helical" evidence="1">
    <location>
        <begin position="192"/>
        <end position="211"/>
    </location>
</feature>